<reference evidence="2 3" key="1">
    <citation type="submission" date="2018-07" db="EMBL/GenBank/DDBJ databases">
        <title>Genome analysis of Larkinella rosea.</title>
        <authorList>
            <person name="Zhou Z."/>
            <person name="Wang G."/>
        </authorList>
    </citation>
    <scope>NUCLEOTIDE SEQUENCE [LARGE SCALE GENOMIC DNA]</scope>
    <source>
        <strain evidence="3">zzj9</strain>
    </source>
</reference>
<keyword evidence="3" id="KW-1185">Reference proteome</keyword>
<dbReference type="SUPFAM" id="SSF54001">
    <property type="entry name" value="Cysteine proteinases"/>
    <property type="match status" value="1"/>
</dbReference>
<organism evidence="2 3">
    <name type="scientific">Larkinella punicea</name>
    <dbReference type="NCBI Taxonomy" id="2315727"/>
    <lineage>
        <taxon>Bacteria</taxon>
        <taxon>Pseudomonadati</taxon>
        <taxon>Bacteroidota</taxon>
        <taxon>Cytophagia</taxon>
        <taxon>Cytophagales</taxon>
        <taxon>Spirosomataceae</taxon>
        <taxon>Larkinella</taxon>
    </lineage>
</organism>
<dbReference type="InterPro" id="IPR002931">
    <property type="entry name" value="Transglutaminase-like"/>
</dbReference>
<proteinExistence type="predicted"/>
<dbReference type="OrthoDB" id="9804872at2"/>
<dbReference type="SMART" id="SM00460">
    <property type="entry name" value="TGc"/>
    <property type="match status" value="1"/>
</dbReference>
<dbReference type="Pfam" id="PF08379">
    <property type="entry name" value="Bact_transglu_N"/>
    <property type="match status" value="1"/>
</dbReference>
<gene>
    <name evidence="2" type="ORF">DUE52_11105</name>
</gene>
<evidence type="ECO:0000313" key="2">
    <source>
        <dbReference type="EMBL" id="RCR69393.1"/>
    </source>
</evidence>
<accession>A0A368JS14</accession>
<evidence type="ECO:0000259" key="1">
    <source>
        <dbReference type="SMART" id="SM00460"/>
    </source>
</evidence>
<protein>
    <submittedName>
        <fullName evidence="2">Transglutaminase family protein</fullName>
    </submittedName>
</protein>
<dbReference type="RefSeq" id="WP_114406080.1">
    <property type="nucleotide sequence ID" value="NZ_QOWE01000008.1"/>
</dbReference>
<dbReference type="Gene3D" id="3.10.620.30">
    <property type="match status" value="1"/>
</dbReference>
<dbReference type="Pfam" id="PF01841">
    <property type="entry name" value="Transglut_core"/>
    <property type="match status" value="1"/>
</dbReference>
<dbReference type="InterPro" id="IPR013589">
    <property type="entry name" value="Bac_transglu_N"/>
</dbReference>
<dbReference type="PANTHER" id="PTHR33490:SF1">
    <property type="entry name" value="SLL1233 PROTEIN"/>
    <property type="match status" value="1"/>
</dbReference>
<dbReference type="PANTHER" id="PTHR33490">
    <property type="entry name" value="BLR5614 PROTEIN-RELATED"/>
    <property type="match status" value="1"/>
</dbReference>
<name>A0A368JS14_9BACT</name>
<feature type="domain" description="Transglutaminase-like" evidence="1">
    <location>
        <begin position="172"/>
        <end position="235"/>
    </location>
</feature>
<dbReference type="Proteomes" id="UP000253383">
    <property type="component" value="Unassembled WGS sequence"/>
</dbReference>
<evidence type="ECO:0000313" key="3">
    <source>
        <dbReference type="Proteomes" id="UP000253383"/>
    </source>
</evidence>
<dbReference type="EMBL" id="QOWE01000008">
    <property type="protein sequence ID" value="RCR69393.1"/>
    <property type="molecule type" value="Genomic_DNA"/>
</dbReference>
<comment type="caution">
    <text evidence="2">The sequence shown here is derived from an EMBL/GenBank/DDBJ whole genome shotgun (WGS) entry which is preliminary data.</text>
</comment>
<dbReference type="AlphaFoldDB" id="A0A368JS14"/>
<dbReference type="InterPro" id="IPR038765">
    <property type="entry name" value="Papain-like_cys_pep_sf"/>
</dbReference>
<sequence length="280" mass="31920">MKLRVRHELRYDYSAAVSLEPHTLYLYPKIYPHQRLNSYELHIDPLPSKLVSNVDIEGNTQQVIYFTSQTNSLVVRAETEIESDLYNAYDFFLFPFETQRIPFNYSDADRKMLEPYLERTAVTTLVEQYARQIASEAKWQTVPFLSHLCTTICNNFVYETRDEGPATSAEMTLISRKGSCRDYAVLYIAACRSIGLAARFVSGYLYGNPQQDHELHAWAEVYLPGAGWRGFDPTEGSVVINHHVFLAASFFHDRLAPLAGAFRGQARSTMTTTVSITGME</sequence>